<evidence type="ECO:0000313" key="2">
    <source>
        <dbReference type="EMBL" id="HAV92470.1"/>
    </source>
</evidence>
<dbReference type="InterPro" id="IPR029063">
    <property type="entry name" value="SAM-dependent_MTases_sf"/>
</dbReference>
<dbReference type="AlphaFoldDB" id="A0A350HAA4"/>
<dbReference type="Gene3D" id="3.40.50.150">
    <property type="entry name" value="Vaccinia Virus protein VP39"/>
    <property type="match status" value="1"/>
</dbReference>
<dbReference type="EMBL" id="DMZY01000140">
    <property type="protein sequence ID" value="HAV92470.1"/>
    <property type="molecule type" value="Genomic_DNA"/>
</dbReference>
<dbReference type="GO" id="GO:0008757">
    <property type="term" value="F:S-adenosylmethionine-dependent methyltransferase activity"/>
    <property type="evidence" value="ECO:0007669"/>
    <property type="project" value="InterPro"/>
</dbReference>
<dbReference type="SUPFAM" id="SSF53335">
    <property type="entry name" value="S-adenosyl-L-methionine-dependent methyltransferases"/>
    <property type="match status" value="1"/>
</dbReference>
<reference evidence="2 3" key="1">
    <citation type="journal article" date="2018" name="Nat. Biotechnol.">
        <title>A standardized bacterial taxonomy based on genome phylogeny substantially revises the tree of life.</title>
        <authorList>
            <person name="Parks D.H."/>
            <person name="Chuvochina M."/>
            <person name="Waite D.W."/>
            <person name="Rinke C."/>
            <person name="Skarshewski A."/>
            <person name="Chaumeil P.A."/>
            <person name="Hugenholtz P."/>
        </authorList>
    </citation>
    <scope>NUCLEOTIDE SEQUENCE [LARGE SCALE GENOMIC DNA]</scope>
    <source>
        <strain evidence="2">UBA9956</strain>
    </source>
</reference>
<comment type="caution">
    <text evidence="2">The sequence shown here is derived from an EMBL/GenBank/DDBJ whole genome shotgun (WGS) entry which is preliminary data.</text>
</comment>
<dbReference type="Proteomes" id="UP000264062">
    <property type="component" value="Unassembled WGS sequence"/>
</dbReference>
<accession>A0A350HAA4</accession>
<dbReference type="Pfam" id="PF08241">
    <property type="entry name" value="Methyltransf_11"/>
    <property type="match status" value="1"/>
</dbReference>
<feature type="domain" description="Methyltransferase type 11" evidence="1">
    <location>
        <begin position="34"/>
        <end position="109"/>
    </location>
</feature>
<proteinExistence type="predicted"/>
<organism evidence="2 3">
    <name type="scientific">candidate division WOR-3 bacterium</name>
    <dbReference type="NCBI Taxonomy" id="2052148"/>
    <lineage>
        <taxon>Bacteria</taxon>
        <taxon>Bacteria division WOR-3</taxon>
    </lineage>
</organism>
<dbReference type="InterPro" id="IPR013216">
    <property type="entry name" value="Methyltransf_11"/>
</dbReference>
<gene>
    <name evidence="2" type="ORF">DCW38_04740</name>
</gene>
<evidence type="ECO:0000313" key="3">
    <source>
        <dbReference type="Proteomes" id="UP000264062"/>
    </source>
</evidence>
<feature type="non-terminal residue" evidence="2">
    <location>
        <position position="1"/>
    </location>
</feature>
<name>A0A350HAA4_UNCW3</name>
<sequence>EIEKNIDEVDFNKIKIKGSIIDIGGGGEGISGRRYGKMVVSIDKSLRELLETKNDSIKIVSDGMRLPFKEKTFDNSTAFFAFMYMPVKTRKIVMAEIHRVLRERGMLYVFEPKISSAHYRPMTLLSVYLTVKAGKEKIHTGYGAVLAKSAQSRTHFTAIAKENGFVLEEHFDFKDHFILVFVKA</sequence>
<evidence type="ECO:0000259" key="1">
    <source>
        <dbReference type="Pfam" id="PF08241"/>
    </source>
</evidence>
<protein>
    <recommendedName>
        <fullName evidence="1">Methyltransferase type 11 domain-containing protein</fullName>
    </recommendedName>
</protein>